<keyword evidence="1" id="KW-1133">Transmembrane helix</keyword>
<comment type="caution">
    <text evidence="2">The sequence shown here is derived from an EMBL/GenBank/DDBJ whole genome shotgun (WGS) entry which is preliminary data.</text>
</comment>
<keyword evidence="1" id="KW-0812">Transmembrane</keyword>
<gene>
    <name evidence="2" type="ORF">HCUR_01301</name>
</gene>
<dbReference type="AlphaFoldDB" id="A0A2S5R805"/>
<dbReference type="EMBL" id="PHHC01000123">
    <property type="protein sequence ID" value="PPE03255.1"/>
    <property type="molecule type" value="Genomic_DNA"/>
</dbReference>
<reference evidence="2 3" key="1">
    <citation type="submission" date="2017-11" db="EMBL/GenBank/DDBJ databases">
        <title>Comparative genomic analysis of Holospora spp., intranuclear symbionts of paramecia.</title>
        <authorList>
            <person name="Garushyants S.K."/>
            <person name="Beliavskaya A."/>
            <person name="Malko D.B."/>
            <person name="Logacheva M.D."/>
            <person name="Rautian M.S."/>
            <person name="Gelfand M.S."/>
        </authorList>
    </citation>
    <scope>NUCLEOTIDE SEQUENCE [LARGE SCALE GENOMIC DNA]</scope>
    <source>
        <strain evidence="3">02AZ16</strain>
    </source>
</reference>
<protein>
    <submittedName>
        <fullName evidence="2">Uncharacterized protein</fullName>
    </submittedName>
</protein>
<proteinExistence type="predicted"/>
<evidence type="ECO:0000313" key="3">
    <source>
        <dbReference type="Proteomes" id="UP000239425"/>
    </source>
</evidence>
<sequence length="179" mass="21554">MVRWMIRYVKLRFGVLLWSIGTVLNGSFFYWGYKNFSRIKDLELYLTRTTDVLKRALTWKVEDFFLPDKLPEFSQELKKYAMHFDTLQVTYKKPFVGEAWIEMTITFKIQHDDIFWNFFKALYTRYKGRIESVTLTLSRGEAEASDYDASSPHFSEDEALKNWINGVYKARYYFFNAER</sequence>
<feature type="transmembrane region" description="Helical" evidence="1">
    <location>
        <begin position="12"/>
        <end position="33"/>
    </location>
</feature>
<keyword evidence="1" id="KW-0472">Membrane</keyword>
<dbReference type="Proteomes" id="UP000239425">
    <property type="component" value="Unassembled WGS sequence"/>
</dbReference>
<dbReference type="OrthoDB" id="8479918at2"/>
<organism evidence="2 3">
    <name type="scientific">Holospora curviuscula</name>
    <dbReference type="NCBI Taxonomy" id="1082868"/>
    <lineage>
        <taxon>Bacteria</taxon>
        <taxon>Pseudomonadati</taxon>
        <taxon>Pseudomonadota</taxon>
        <taxon>Alphaproteobacteria</taxon>
        <taxon>Holosporales</taxon>
        <taxon>Holosporaceae</taxon>
        <taxon>Holospora</taxon>
    </lineage>
</organism>
<evidence type="ECO:0000313" key="2">
    <source>
        <dbReference type="EMBL" id="PPE03255.1"/>
    </source>
</evidence>
<evidence type="ECO:0000256" key="1">
    <source>
        <dbReference type="SAM" id="Phobius"/>
    </source>
</evidence>
<accession>A0A2S5R805</accession>
<keyword evidence="3" id="KW-1185">Reference proteome</keyword>
<name>A0A2S5R805_9PROT</name>